<reference evidence="2" key="1">
    <citation type="journal article" date="2021" name="Cell">
        <title>Tracing the genetic footprints of vertebrate landing in non-teleost ray-finned fishes.</title>
        <authorList>
            <person name="Bi X."/>
            <person name="Wang K."/>
            <person name="Yang L."/>
            <person name="Pan H."/>
            <person name="Jiang H."/>
            <person name="Wei Q."/>
            <person name="Fang M."/>
            <person name="Yu H."/>
            <person name="Zhu C."/>
            <person name="Cai Y."/>
            <person name="He Y."/>
            <person name="Gan X."/>
            <person name="Zeng H."/>
            <person name="Yu D."/>
            <person name="Zhu Y."/>
            <person name="Jiang H."/>
            <person name="Qiu Q."/>
            <person name="Yang H."/>
            <person name="Zhang Y.E."/>
            <person name="Wang W."/>
            <person name="Zhu M."/>
            <person name="He S."/>
            <person name="Zhang G."/>
        </authorList>
    </citation>
    <scope>NUCLEOTIDE SEQUENCE</scope>
    <source>
        <strain evidence="2">Allg_001</strain>
    </source>
</reference>
<gene>
    <name evidence="2" type="primary">Ostm1</name>
    <name evidence="2" type="ORF">GTO95_0005057</name>
</gene>
<feature type="transmembrane region" description="Helical" evidence="1">
    <location>
        <begin position="213"/>
        <end position="236"/>
    </location>
</feature>
<dbReference type="Pfam" id="PF09777">
    <property type="entry name" value="OSTMP1"/>
    <property type="match status" value="1"/>
</dbReference>
<keyword evidence="3" id="KW-1185">Reference proteome</keyword>
<protein>
    <submittedName>
        <fullName evidence="2">OSTM1 protein</fullName>
    </submittedName>
</protein>
<sequence length="249" mass="28845">MEESALFTSQSPVLGFHFLLGLSSSFPDDLEVNQQCRELLHIFAQRCISYVDCLLRFARPVRICQNCYSEIESLNNIYTNISKENTGNVSCRNVLLKSDRLQLVSVLHRDMKVIWDTADCEKCLTLPLGSFSNDSLYFMASLNQSLSCFDKYDQQGNQSVVCKECKTTYRGLNDLYNRMEKNQTVCIDIEDAMNITRRLWSTNFNCSFPREEIVPVIAVSSFMLFLPIIFYLSSFLHSEQKKRRLILRE</sequence>
<keyword evidence="1" id="KW-1133">Transmembrane helix</keyword>
<organism evidence="2 3">
    <name type="scientific">Atractosteus spatula</name>
    <name type="common">Alligator gar</name>
    <name type="synonym">Lepisosteus spatula</name>
    <dbReference type="NCBI Taxonomy" id="7917"/>
    <lineage>
        <taxon>Eukaryota</taxon>
        <taxon>Metazoa</taxon>
        <taxon>Chordata</taxon>
        <taxon>Craniata</taxon>
        <taxon>Vertebrata</taxon>
        <taxon>Euteleostomi</taxon>
        <taxon>Actinopterygii</taxon>
        <taxon>Neopterygii</taxon>
        <taxon>Holostei</taxon>
        <taxon>Semionotiformes</taxon>
        <taxon>Lepisosteidae</taxon>
        <taxon>Atractosteus</taxon>
    </lineage>
</organism>
<dbReference type="PANTHER" id="PTHR15644:SF2">
    <property type="entry name" value="OSTEOPETROSIS-ASSOCIATED TRANSMEMBRANE PROTEIN 1"/>
    <property type="match status" value="1"/>
</dbReference>
<evidence type="ECO:0000313" key="2">
    <source>
        <dbReference type="EMBL" id="MBN3319335.1"/>
    </source>
</evidence>
<dbReference type="AlphaFoldDB" id="A0A8J7NWX2"/>
<evidence type="ECO:0000256" key="1">
    <source>
        <dbReference type="SAM" id="Phobius"/>
    </source>
</evidence>
<name>A0A8J7NWX2_ATRSP</name>
<evidence type="ECO:0000313" key="3">
    <source>
        <dbReference type="Proteomes" id="UP000736164"/>
    </source>
</evidence>
<feature type="non-terminal residue" evidence="2">
    <location>
        <position position="1"/>
    </location>
</feature>
<proteinExistence type="predicted"/>
<dbReference type="GO" id="GO:0005829">
    <property type="term" value="C:cytosol"/>
    <property type="evidence" value="ECO:0007669"/>
    <property type="project" value="TreeGrafter"/>
</dbReference>
<feature type="non-terminal residue" evidence="2">
    <location>
        <position position="249"/>
    </location>
</feature>
<dbReference type="InterPro" id="IPR019172">
    <property type="entry name" value="Osteopetrosis-assoc_TM_1"/>
</dbReference>
<comment type="caution">
    <text evidence="2">The sequence shown here is derived from an EMBL/GenBank/DDBJ whole genome shotgun (WGS) entry which is preliminary data.</text>
</comment>
<keyword evidence="1" id="KW-0812">Transmembrane</keyword>
<dbReference type="EMBL" id="JAAWVO010044191">
    <property type="protein sequence ID" value="MBN3319335.1"/>
    <property type="molecule type" value="Genomic_DNA"/>
</dbReference>
<dbReference type="Proteomes" id="UP000736164">
    <property type="component" value="Unassembled WGS sequence"/>
</dbReference>
<dbReference type="PANTHER" id="PTHR15644">
    <property type="entry name" value="OSTEOPETROSIS ASSOCIATED TRANSMEMBRANE PROTEIN 1"/>
    <property type="match status" value="1"/>
</dbReference>
<keyword evidence="1" id="KW-0472">Membrane</keyword>
<accession>A0A8J7NWX2</accession>